<dbReference type="SUPFAM" id="SSF50965">
    <property type="entry name" value="Galactose oxidase, central domain"/>
    <property type="match status" value="1"/>
</dbReference>
<dbReference type="EMBL" id="KB007860">
    <property type="protein sequence ID" value="ELR23141.1"/>
    <property type="molecule type" value="Genomic_DNA"/>
</dbReference>
<protein>
    <recommendedName>
        <fullName evidence="4">Kelch repeat protein</fullName>
    </recommendedName>
</protein>
<feature type="signal peptide" evidence="1">
    <location>
        <begin position="1"/>
        <end position="19"/>
    </location>
</feature>
<dbReference type="Proteomes" id="UP000011083">
    <property type="component" value="Unassembled WGS sequence"/>
</dbReference>
<sequence>MKAALAFFVLLLLLLQVDSEAATTALQLWLSLNTWQLSYPWGSMVVTTVSEVTLFAGSNNRFSTDYSMVDLFNLSSGERTSAWLFQPCVGLAATSSGNLAFFADGVHSYLDLSNFSVVDIYNVMSNWWHKTYCTLSQPHTSMTVTTVSKLALFTGGIVYHSSPTVSQYYPELLDVVDIFNISMGLWSRDSSPCPALRNLVLFTGGYTDDINSVERVDHIDIYNTLSNQWSVAHLSQLHSGMAATMVGDMAIFAGGYNDKLGGPQAMVDAYNVSSGWWFTAGLHLLEAWSSLSAMSVGGFTLFAGGFSTVVYAVPTLDIFNVSAGLVSPSTTPSATPS</sequence>
<dbReference type="RefSeq" id="XP_004352669.1">
    <property type="nucleotide sequence ID" value="XM_004352617.1"/>
</dbReference>
<evidence type="ECO:0008006" key="4">
    <source>
        <dbReference type="Google" id="ProtNLM"/>
    </source>
</evidence>
<gene>
    <name evidence="2" type="ORF">ACA1_342050</name>
</gene>
<feature type="chain" id="PRO_5003990408" description="Kelch repeat protein" evidence="1">
    <location>
        <begin position="20"/>
        <end position="337"/>
    </location>
</feature>
<dbReference type="GeneID" id="14924114"/>
<feature type="non-terminal residue" evidence="2">
    <location>
        <position position="1"/>
    </location>
</feature>
<reference evidence="2 3" key="1">
    <citation type="journal article" date="2013" name="Genome Biol.">
        <title>Genome of Acanthamoeba castellanii highlights extensive lateral gene transfer and early evolution of tyrosine kinase signaling.</title>
        <authorList>
            <person name="Clarke M."/>
            <person name="Lohan A.J."/>
            <person name="Liu B."/>
            <person name="Lagkouvardos I."/>
            <person name="Roy S."/>
            <person name="Zafar N."/>
            <person name="Bertelli C."/>
            <person name="Schilde C."/>
            <person name="Kianianmomeni A."/>
            <person name="Burglin T.R."/>
            <person name="Frech C."/>
            <person name="Turcotte B."/>
            <person name="Kopec K.O."/>
            <person name="Synnott J.M."/>
            <person name="Choo C."/>
            <person name="Paponov I."/>
            <person name="Finkler A."/>
            <person name="Soon Heng Tan C."/>
            <person name="Hutchins A.P."/>
            <person name="Weinmeier T."/>
            <person name="Rattei T."/>
            <person name="Chu J.S."/>
            <person name="Gimenez G."/>
            <person name="Irimia M."/>
            <person name="Rigden D.J."/>
            <person name="Fitzpatrick D.A."/>
            <person name="Lorenzo-Morales J."/>
            <person name="Bateman A."/>
            <person name="Chiu C.H."/>
            <person name="Tang P."/>
            <person name="Hegemann P."/>
            <person name="Fromm H."/>
            <person name="Raoult D."/>
            <person name="Greub G."/>
            <person name="Miranda-Saavedra D."/>
            <person name="Chen N."/>
            <person name="Nash P."/>
            <person name="Ginger M.L."/>
            <person name="Horn M."/>
            <person name="Schaap P."/>
            <person name="Caler L."/>
            <person name="Loftus B."/>
        </authorList>
    </citation>
    <scope>NUCLEOTIDE SEQUENCE [LARGE SCALE GENOMIC DNA]</scope>
    <source>
        <strain evidence="2 3">Neff</strain>
    </source>
</reference>
<evidence type="ECO:0000313" key="3">
    <source>
        <dbReference type="Proteomes" id="UP000011083"/>
    </source>
</evidence>
<keyword evidence="1" id="KW-0732">Signal</keyword>
<dbReference type="InterPro" id="IPR015915">
    <property type="entry name" value="Kelch-typ_b-propeller"/>
</dbReference>
<accession>L8HFF5</accession>
<proteinExistence type="predicted"/>
<evidence type="ECO:0000313" key="2">
    <source>
        <dbReference type="EMBL" id="ELR23141.1"/>
    </source>
</evidence>
<dbReference type="KEGG" id="acan:ACA1_342050"/>
<dbReference type="AlphaFoldDB" id="L8HFF5"/>
<organism evidence="2 3">
    <name type="scientific">Acanthamoeba castellanii (strain ATCC 30010 / Neff)</name>
    <dbReference type="NCBI Taxonomy" id="1257118"/>
    <lineage>
        <taxon>Eukaryota</taxon>
        <taxon>Amoebozoa</taxon>
        <taxon>Discosea</taxon>
        <taxon>Longamoebia</taxon>
        <taxon>Centramoebida</taxon>
        <taxon>Acanthamoebidae</taxon>
        <taxon>Acanthamoeba</taxon>
    </lineage>
</organism>
<dbReference type="OrthoDB" id="432528at2759"/>
<dbReference type="VEuPathDB" id="AmoebaDB:ACA1_342050"/>
<dbReference type="InterPro" id="IPR011043">
    <property type="entry name" value="Gal_Oxase/kelch_b-propeller"/>
</dbReference>
<dbReference type="Gene3D" id="2.120.10.80">
    <property type="entry name" value="Kelch-type beta propeller"/>
    <property type="match status" value="1"/>
</dbReference>
<keyword evidence="3" id="KW-1185">Reference proteome</keyword>
<evidence type="ECO:0000256" key="1">
    <source>
        <dbReference type="SAM" id="SignalP"/>
    </source>
</evidence>
<name>L8HFF5_ACACF</name>